<dbReference type="Proteomes" id="UP000014977">
    <property type="component" value="Unassembled WGS sequence"/>
</dbReference>
<dbReference type="AlphaFoldDB" id="S7V8B7"/>
<protein>
    <submittedName>
        <fullName evidence="1">Uncharacterized protein</fullName>
    </submittedName>
</protein>
<dbReference type="OrthoDB" id="1807534at2"/>
<reference evidence="1 2" key="1">
    <citation type="journal article" date="2013" name="Genome Announc.">
        <title>Draft genome sequences for three mercury-methylating, sulfate-reducing bacteria.</title>
        <authorList>
            <person name="Brown S.D."/>
            <person name="Hurt R.A.Jr."/>
            <person name="Gilmour C.C."/>
            <person name="Elias D.A."/>
        </authorList>
    </citation>
    <scope>NUCLEOTIDE SEQUENCE [LARGE SCALE GENOMIC DNA]</scope>
    <source>
        <strain evidence="1 2">DSM 2059</strain>
    </source>
</reference>
<sequence length="106" mass="11672">MAALLIEVTFKHQAYLPSRLMSDAVSAVLPRYGDRVAYRPVDLGSPAGRDRFLRLSVDLFGETAVFRGLKLAPIPGLFMNGRLAFDIIPPQDDLEAAIEDRLNTGI</sequence>
<gene>
    <name evidence="1" type="ORF">dsmv_1482</name>
</gene>
<comment type="caution">
    <text evidence="1">The sequence shown here is derived from an EMBL/GenBank/DDBJ whole genome shotgun (WGS) entry which is preliminary data.</text>
</comment>
<proteinExistence type="predicted"/>
<dbReference type="eggNOG" id="ENOG503471D">
    <property type="taxonomic scope" value="Bacteria"/>
</dbReference>
<keyword evidence="2" id="KW-1185">Reference proteome</keyword>
<dbReference type="RefSeq" id="WP_020875866.1">
    <property type="nucleotide sequence ID" value="NZ_ATHJ01000062.1"/>
</dbReference>
<evidence type="ECO:0000313" key="2">
    <source>
        <dbReference type="Proteomes" id="UP000014977"/>
    </source>
</evidence>
<name>S7V8B7_DESML</name>
<accession>S7V8B7</accession>
<dbReference type="STRING" id="897.B2D07_01175"/>
<dbReference type="EMBL" id="ATHJ01000062">
    <property type="protein sequence ID" value="EPR42899.1"/>
    <property type="molecule type" value="Genomic_DNA"/>
</dbReference>
<organism evidence="1 2">
    <name type="scientific">Desulfococcus multivorans DSM 2059</name>
    <dbReference type="NCBI Taxonomy" id="1121405"/>
    <lineage>
        <taxon>Bacteria</taxon>
        <taxon>Pseudomonadati</taxon>
        <taxon>Thermodesulfobacteriota</taxon>
        <taxon>Desulfobacteria</taxon>
        <taxon>Desulfobacterales</taxon>
        <taxon>Desulfococcaceae</taxon>
        <taxon>Desulfococcus</taxon>
    </lineage>
</organism>
<evidence type="ECO:0000313" key="1">
    <source>
        <dbReference type="EMBL" id="EPR42899.1"/>
    </source>
</evidence>